<sequence>MDGAAWQTRLITPVLELPGRNPTQLVVGLLVTDQGIRTGMRIGEDGTVVLVPDQAANEHIKHVRATVADRRRLGDTW</sequence>
<reference evidence="1 2" key="1">
    <citation type="journal article" date="2019" name="Int. J. Syst. Evol. Microbiol.">
        <title>The Global Catalogue of Microorganisms (GCM) 10K type strain sequencing project: providing services to taxonomists for standard genome sequencing and annotation.</title>
        <authorList>
            <consortium name="The Broad Institute Genomics Platform"/>
            <consortium name="The Broad Institute Genome Sequencing Center for Infectious Disease"/>
            <person name="Wu L."/>
            <person name="Ma J."/>
        </authorList>
    </citation>
    <scope>NUCLEOTIDE SEQUENCE [LARGE SCALE GENOMIC DNA]</scope>
    <source>
        <strain evidence="1 2">JCM 14545</strain>
    </source>
</reference>
<protein>
    <submittedName>
        <fullName evidence="1">Uncharacterized protein</fullName>
    </submittedName>
</protein>
<organism evidence="1 2">
    <name type="scientific">Amycolatopsis minnesotensis</name>
    <dbReference type="NCBI Taxonomy" id="337894"/>
    <lineage>
        <taxon>Bacteria</taxon>
        <taxon>Bacillati</taxon>
        <taxon>Actinomycetota</taxon>
        <taxon>Actinomycetes</taxon>
        <taxon>Pseudonocardiales</taxon>
        <taxon>Pseudonocardiaceae</taxon>
        <taxon>Amycolatopsis</taxon>
    </lineage>
</organism>
<name>A0ABN2Q6S2_9PSEU</name>
<evidence type="ECO:0000313" key="2">
    <source>
        <dbReference type="Proteomes" id="UP001501116"/>
    </source>
</evidence>
<comment type="caution">
    <text evidence="1">The sequence shown here is derived from an EMBL/GenBank/DDBJ whole genome shotgun (WGS) entry which is preliminary data.</text>
</comment>
<evidence type="ECO:0000313" key="1">
    <source>
        <dbReference type="EMBL" id="GAA1945534.1"/>
    </source>
</evidence>
<proteinExistence type="predicted"/>
<accession>A0ABN2Q6S2</accession>
<dbReference type="EMBL" id="BAAANN010000004">
    <property type="protein sequence ID" value="GAA1945534.1"/>
    <property type="molecule type" value="Genomic_DNA"/>
</dbReference>
<dbReference type="RefSeq" id="WP_344414252.1">
    <property type="nucleotide sequence ID" value="NZ_BAAANN010000004.1"/>
</dbReference>
<dbReference type="Proteomes" id="UP001501116">
    <property type="component" value="Unassembled WGS sequence"/>
</dbReference>
<gene>
    <name evidence="1" type="ORF">GCM10009754_11660</name>
</gene>
<keyword evidence="2" id="KW-1185">Reference proteome</keyword>